<dbReference type="PANTHER" id="PTHR42879:SF2">
    <property type="entry name" value="3-OXOACYL-[ACYL-CARRIER-PROTEIN] REDUCTASE FABG"/>
    <property type="match status" value="1"/>
</dbReference>
<dbReference type="Gene3D" id="3.40.50.720">
    <property type="entry name" value="NAD(P)-binding Rossmann-like Domain"/>
    <property type="match status" value="1"/>
</dbReference>
<organism evidence="3 4">
    <name type="scientific">Streptomyces chisholmiae</name>
    <dbReference type="NCBI Taxonomy" id="3075540"/>
    <lineage>
        <taxon>Bacteria</taxon>
        <taxon>Bacillati</taxon>
        <taxon>Actinomycetota</taxon>
        <taxon>Actinomycetes</taxon>
        <taxon>Kitasatosporales</taxon>
        <taxon>Streptomycetaceae</taxon>
        <taxon>Streptomyces</taxon>
    </lineage>
</organism>
<dbReference type="NCBIfam" id="NF009466">
    <property type="entry name" value="PRK12826.1-2"/>
    <property type="match status" value="1"/>
</dbReference>
<evidence type="ECO:0000259" key="2">
    <source>
        <dbReference type="SMART" id="SM00822"/>
    </source>
</evidence>
<dbReference type="InterPro" id="IPR020904">
    <property type="entry name" value="Sc_DH/Rdtase_CS"/>
</dbReference>
<dbReference type="PANTHER" id="PTHR42879">
    <property type="entry name" value="3-OXOACYL-(ACYL-CARRIER-PROTEIN) REDUCTASE"/>
    <property type="match status" value="1"/>
</dbReference>
<dbReference type="RefSeq" id="WP_311668446.1">
    <property type="nucleotide sequence ID" value="NZ_JAVREO010000011.1"/>
</dbReference>
<gene>
    <name evidence="3" type="primary">fabG</name>
    <name evidence="3" type="ORF">RM844_18885</name>
</gene>
<comment type="caution">
    <text evidence="3">The sequence shown here is derived from an EMBL/GenBank/DDBJ whole genome shotgun (WGS) entry which is preliminary data.</text>
</comment>
<dbReference type="Pfam" id="PF13561">
    <property type="entry name" value="adh_short_C2"/>
    <property type="match status" value="1"/>
</dbReference>
<keyword evidence="4" id="KW-1185">Reference proteome</keyword>
<dbReference type="EMBL" id="JAVREO010000011">
    <property type="protein sequence ID" value="MDT0268352.1"/>
    <property type="molecule type" value="Genomic_DNA"/>
</dbReference>
<name>A0ABU2JTP4_9ACTN</name>
<dbReference type="InterPro" id="IPR036291">
    <property type="entry name" value="NAD(P)-bd_dom_sf"/>
</dbReference>
<dbReference type="InterPro" id="IPR050259">
    <property type="entry name" value="SDR"/>
</dbReference>
<dbReference type="GO" id="GO:0004316">
    <property type="term" value="F:3-oxoacyl-[acyl-carrier-protein] reductase (NADPH) activity"/>
    <property type="evidence" value="ECO:0007669"/>
    <property type="project" value="UniProtKB-EC"/>
</dbReference>
<feature type="domain" description="Ketoreductase" evidence="2">
    <location>
        <begin position="9"/>
        <end position="180"/>
    </location>
</feature>
<dbReference type="SUPFAM" id="SSF51735">
    <property type="entry name" value="NAD(P)-binding Rossmann-fold domains"/>
    <property type="match status" value="1"/>
</dbReference>
<dbReference type="EC" id="1.1.1.100" evidence="3"/>
<comment type="similarity">
    <text evidence="1">Belongs to the short-chain dehydrogenases/reductases (SDR) family.</text>
</comment>
<evidence type="ECO:0000313" key="3">
    <source>
        <dbReference type="EMBL" id="MDT0268352.1"/>
    </source>
</evidence>
<dbReference type="PRINTS" id="PR00080">
    <property type="entry name" value="SDRFAMILY"/>
</dbReference>
<dbReference type="SMART" id="SM00822">
    <property type="entry name" value="PKS_KR"/>
    <property type="match status" value="1"/>
</dbReference>
<evidence type="ECO:0000256" key="1">
    <source>
        <dbReference type="ARBA" id="ARBA00006484"/>
    </source>
</evidence>
<proteinExistence type="inferred from homology"/>
<dbReference type="PRINTS" id="PR00081">
    <property type="entry name" value="GDHRDH"/>
</dbReference>
<reference evidence="4" key="1">
    <citation type="submission" date="2023-07" db="EMBL/GenBank/DDBJ databases">
        <title>30 novel species of actinomycetes from the DSMZ collection.</title>
        <authorList>
            <person name="Nouioui I."/>
        </authorList>
    </citation>
    <scope>NUCLEOTIDE SEQUENCE [LARGE SCALE GENOMIC DNA]</scope>
    <source>
        <strain evidence="4">DSM 44915</strain>
    </source>
</reference>
<sequence length="248" mass="25634">MTTGPLAGRVAIVTGGSRGLGRAMSIRLARDGATVAVVYANDEGSAKDTQREIEALGGTAAVYRCDVADADQVTATVKAVTGDLGPVNVLVNNAGIIRDGLAASIRGEDFDAVINTNLKGAFHFIKSCYFGFIRQRSGSIINISSVAGVFGSAGQANYASAKAGLIGLTKTIAKEVAERNVRCNAVAPGLISTDMTQDMADDPKRLDPVPMRRFGNPDEVAGLVAFLAGDESSYITGQVICVDGGMAM</sequence>
<accession>A0ABU2JTP4</accession>
<dbReference type="InterPro" id="IPR057326">
    <property type="entry name" value="KR_dom"/>
</dbReference>
<keyword evidence="3" id="KW-0560">Oxidoreductase</keyword>
<evidence type="ECO:0000313" key="4">
    <source>
        <dbReference type="Proteomes" id="UP001183410"/>
    </source>
</evidence>
<dbReference type="Proteomes" id="UP001183410">
    <property type="component" value="Unassembled WGS sequence"/>
</dbReference>
<dbReference type="PROSITE" id="PS00061">
    <property type="entry name" value="ADH_SHORT"/>
    <property type="match status" value="1"/>
</dbReference>
<dbReference type="InterPro" id="IPR002347">
    <property type="entry name" value="SDR_fam"/>
</dbReference>
<protein>
    <submittedName>
        <fullName evidence="3">3-oxoacyl-ACP reductase FabG</fullName>
        <ecNumber evidence="3">1.1.1.100</ecNumber>
    </submittedName>
</protein>